<organism evidence="2 3">
    <name type="scientific">Weissella viridescens</name>
    <name type="common">Lactobacillus viridescens</name>
    <dbReference type="NCBI Taxonomy" id="1629"/>
    <lineage>
        <taxon>Bacteria</taxon>
        <taxon>Bacillati</taxon>
        <taxon>Bacillota</taxon>
        <taxon>Bacilli</taxon>
        <taxon>Lactobacillales</taxon>
        <taxon>Lactobacillaceae</taxon>
        <taxon>Weissella</taxon>
    </lineage>
</organism>
<dbReference type="RefSeq" id="WP_124943664.1">
    <property type="nucleotide sequence ID" value="NZ_RHGY01000008.1"/>
</dbReference>
<evidence type="ECO:0000313" key="3">
    <source>
        <dbReference type="Proteomes" id="UP000275836"/>
    </source>
</evidence>
<dbReference type="PANTHER" id="PTHR37309:SF1">
    <property type="entry name" value="SLR0284 PROTEIN"/>
    <property type="match status" value="1"/>
</dbReference>
<keyword evidence="1" id="KW-1133">Transmembrane helix</keyword>
<accession>A0A3P2R9T3</accession>
<dbReference type="AlphaFoldDB" id="A0A3P2R9T3"/>
<name>A0A3P2R9T3_WEIVI</name>
<evidence type="ECO:0000313" key="2">
    <source>
        <dbReference type="EMBL" id="RRG17527.1"/>
    </source>
</evidence>
<keyword evidence="1" id="KW-0812">Transmembrane</keyword>
<dbReference type="EMBL" id="RHGY01000008">
    <property type="protein sequence ID" value="RRG17527.1"/>
    <property type="molecule type" value="Genomic_DNA"/>
</dbReference>
<dbReference type="OrthoDB" id="7205479at2"/>
<dbReference type="Proteomes" id="UP000275836">
    <property type="component" value="Unassembled WGS sequence"/>
</dbReference>
<comment type="caution">
    <text evidence="2">The sequence shown here is derived from an EMBL/GenBank/DDBJ whole genome shotgun (WGS) entry which is preliminary data.</text>
</comment>
<protein>
    <submittedName>
        <fullName evidence="2">Phage holin family protein</fullName>
    </submittedName>
</protein>
<dbReference type="Pfam" id="PF04020">
    <property type="entry name" value="Phage_holin_4_2"/>
    <property type="match status" value="1"/>
</dbReference>
<feature type="transmembrane region" description="Helical" evidence="1">
    <location>
        <begin position="12"/>
        <end position="31"/>
    </location>
</feature>
<keyword evidence="1" id="KW-0472">Membrane</keyword>
<evidence type="ECO:0000256" key="1">
    <source>
        <dbReference type="SAM" id="Phobius"/>
    </source>
</evidence>
<proteinExistence type="predicted"/>
<dbReference type="InterPro" id="IPR007165">
    <property type="entry name" value="Phage_holin_4_2"/>
</dbReference>
<feature type="transmembrane region" description="Helical" evidence="1">
    <location>
        <begin position="96"/>
        <end position="120"/>
    </location>
</feature>
<reference evidence="2 3" key="1">
    <citation type="submission" date="2018-10" db="EMBL/GenBank/DDBJ databases">
        <title>Draft genome sequence of Weissella viridescens UCO-SMC3.</title>
        <authorList>
            <person name="Garcia-Cancino A."/>
            <person name="Espinoza-Monje M."/>
            <person name="Albarracin L."/>
            <person name="Garcia-Castillo V."/>
            <person name="Campos-Martin J."/>
            <person name="Nakano Y."/>
            <person name="Guitierrez-Zamorano C."/>
            <person name="Ikeda-Ohtsubo W."/>
            <person name="Morita H."/>
            <person name="Kitazawa H."/>
            <person name="Villena J."/>
        </authorList>
    </citation>
    <scope>NUCLEOTIDE SEQUENCE [LARGE SCALE GENOMIC DNA]</scope>
    <source>
        <strain evidence="2 3">UCO-SMC3</strain>
    </source>
</reference>
<dbReference type="PANTHER" id="PTHR37309">
    <property type="entry name" value="SLR0284 PROTEIN"/>
    <property type="match status" value="1"/>
</dbReference>
<sequence length="123" mass="13618">MKVYTVRQLGFFQRLIINTITFLALAGLLPQGIYVKSVWTALLAALLLGCLNALIRPILQLLALPLTLLTFGLFGFVVNAAVLWLTSCIIGSDFHFYGFGWALLISIIMSIVNLIISSFLNRE</sequence>
<feature type="transmembrane region" description="Helical" evidence="1">
    <location>
        <begin position="37"/>
        <end position="55"/>
    </location>
</feature>
<feature type="transmembrane region" description="Helical" evidence="1">
    <location>
        <begin position="62"/>
        <end position="84"/>
    </location>
</feature>
<gene>
    <name evidence="2" type="ORF">D3P96_07060</name>
</gene>